<feature type="compositionally biased region" description="Polar residues" evidence="7">
    <location>
        <begin position="1195"/>
        <end position="1207"/>
    </location>
</feature>
<keyword evidence="4" id="KW-0732">Signal</keyword>
<dbReference type="RefSeq" id="XP_010268787.1">
    <property type="nucleotide sequence ID" value="XM_010270485.2"/>
</dbReference>
<dbReference type="Pfam" id="PF24499">
    <property type="entry name" value="Ig_TMEM131L_4"/>
    <property type="match status" value="1"/>
</dbReference>
<evidence type="ECO:0000256" key="4">
    <source>
        <dbReference type="ARBA" id="ARBA00022729"/>
    </source>
</evidence>
<evidence type="ECO:0000256" key="1">
    <source>
        <dbReference type="ARBA" id="ARBA00004479"/>
    </source>
</evidence>
<dbReference type="PANTHER" id="PTHR22050">
    <property type="entry name" value="RW1 PROTEIN HOMOLOG"/>
    <property type="match status" value="1"/>
</dbReference>
<dbReference type="GO" id="GO:0016020">
    <property type="term" value="C:membrane"/>
    <property type="evidence" value="ECO:0000318"/>
    <property type="project" value="GO_Central"/>
</dbReference>
<feature type="region of interest" description="Disordered" evidence="7">
    <location>
        <begin position="1249"/>
        <end position="1271"/>
    </location>
</feature>
<dbReference type="OMA" id="WRSHGTI"/>
<dbReference type="Proteomes" id="UP000189703">
    <property type="component" value="Unplaced"/>
</dbReference>
<evidence type="ECO:0000256" key="6">
    <source>
        <dbReference type="ARBA" id="ARBA00023136"/>
    </source>
</evidence>
<evidence type="ECO:0000313" key="13">
    <source>
        <dbReference type="Proteomes" id="UP000189703"/>
    </source>
</evidence>
<feature type="compositionally biased region" description="Basic and acidic residues" evidence="7">
    <location>
        <begin position="1172"/>
        <end position="1191"/>
    </location>
</feature>
<dbReference type="KEGG" id="nnu:104605638"/>
<dbReference type="OrthoDB" id="168404at2759"/>
<keyword evidence="13" id="KW-1185">Reference proteome</keyword>
<protein>
    <submittedName>
        <fullName evidence="14">Uncharacterized protein LOC104605638 isoform X1</fullName>
    </submittedName>
</protein>
<dbReference type="eggNOG" id="KOG3620">
    <property type="taxonomic scope" value="Eukaryota"/>
</dbReference>
<evidence type="ECO:0000256" key="5">
    <source>
        <dbReference type="ARBA" id="ARBA00022989"/>
    </source>
</evidence>
<dbReference type="InterPro" id="IPR039877">
    <property type="entry name" value="TMEM131-like"/>
</dbReference>
<accession>A0A1U8ALV7</accession>
<feature type="transmembrane region" description="Helical" evidence="8">
    <location>
        <begin position="30"/>
        <end position="48"/>
    </location>
</feature>
<evidence type="ECO:0000256" key="7">
    <source>
        <dbReference type="SAM" id="MobiDB-lite"/>
    </source>
</evidence>
<feature type="domain" description="TMEM131L fifth Ig-like" evidence="12">
    <location>
        <begin position="849"/>
        <end position="914"/>
    </location>
</feature>
<evidence type="ECO:0000256" key="2">
    <source>
        <dbReference type="ARBA" id="ARBA00006682"/>
    </source>
</evidence>
<dbReference type="PANTHER" id="PTHR22050:SF0">
    <property type="entry name" value="TRANSMEMBRANE PROTEIN 131 HOMOLOG"/>
    <property type="match status" value="1"/>
</dbReference>
<gene>
    <name evidence="14" type="primary">LOC104605638</name>
</gene>
<comment type="similarity">
    <text evidence="2">Belongs to the TMEM131 family.</text>
</comment>
<keyword evidence="5 8" id="KW-1133">Transmembrane helix</keyword>
<dbReference type="InterPro" id="IPR055436">
    <property type="entry name" value="Ig_TMEM131L_4"/>
</dbReference>
<dbReference type="Pfam" id="PF24501">
    <property type="entry name" value="Ig_TMEM131L_5"/>
    <property type="match status" value="1"/>
</dbReference>
<dbReference type="Pfam" id="PF12371">
    <property type="entry name" value="TMEM131_like_N"/>
    <property type="match status" value="1"/>
</dbReference>
<proteinExistence type="inferred from homology"/>
<evidence type="ECO:0000259" key="9">
    <source>
        <dbReference type="Pfam" id="PF12371"/>
    </source>
</evidence>
<feature type="domain" description="TMEM131L fourth Ig-like" evidence="11">
    <location>
        <begin position="671"/>
        <end position="793"/>
    </location>
</feature>
<sequence length="1351" mass="148204">MEMENETLTTSTAEEQLSLFYRRLLRPFRGFHLILILSCIIFDLVICMPCPTRDHIMSPVSVALEYKSCEPCEDDHDVRLQDIFITDVSSTHAQRITPTYMGLKTACANAEFFCFPSTLPGFLSEEDNLEFSKIQGDVSLHGRTFSSGMLDSSASHNLDNGRFKLLNGRIVSCSLNSGKEHSDISYPQNNNVDRNHLASCKGHRLISSTDKSLEAIKRSDAFVRSSSPRVEINPPSLDWGQKYLYFPSLAFLTVANTFNDGVLHVYEPFSTDTQFYPCDFDELLLGPGEAATICFVFLPRWLGLTSAHLVIQTSFGGFLVHAKGFAVESPYNIQHLVGLDISSGEKYRQNLSLYNPFDNTLNVEEVVAWISVSSGNTSYSAEASCKLESSGASDELNSFLNVKELLEIKNGQAGLLQVGIRPRDKWEIDPQSTEAIMEIDFSSTIEGKIFGALCLQLQGSSMDRIDTLIVPIESEVHGKAAYSGLTGLVSMFLEALVPCDSSEAIDVALSFRNGAPDMLRIVGISEVSESVNLFKIKYMEGLILFPGTVTKIAVVTYNPPTDPPPDISNMYLDCKLLIVTNSSVSPQIEIPCQDVVHTCLRHQSVSYTECELYPEKEQPAYERAGDLGGSIPSPSQFNALKIAEVDELVLKNWRSQGTKNGMSVLDDHEILFPMVQVGTHCSKWITVKNPSKEPVVMQLILNSVTVIDQCKTSDMFLQPSFSFSLVLNSSTAPTKYGFSITETAVTEAYVHPNGTALFGPIVFYPSHRCLWRSSALIRNNLSGVEWLPLRGFGGSVSLVLIEGSKPVQSLEFNLNMPIPLNISPQSLFHKDDTSSICSQPLVKELFAKNIGDLPLVVKRIEVSGTDCQLDGFMVHTCKGFALEPGESTRLLISFETDFTAAVVHRDLELALATGIFVIPMKASLPVDVFNLCRRSLLHMLLIKFSVLFVAASLLFLIFCCIFPQPMSLVAVDCYLLKSEKTSIITIGRAGKPSRSHHNQRNNISSMCSNGDNMIRSVREDETTDMAFIGRYSDCPSAEQGLIASHTKLKQGNQERTINVSEPQKEALLFSSSSVSKSAAFVESSSLVESPQTGNLTVRIEKEKGRRRRKKKPAGVGAGLTGALEVSSSQSGNSTPSSPLSPVTSFTPKRVWPLSPDTDNAIENKSSFARLADQSHEKGQIPEIARDDRLLEPEVSSKSGSRNCLLSGPEQSSVLRKVTSKPVLLPSATFPSSGRRAPYATSNPSFLASTSAISPDARAPGSKPMKEKTAKLEKTGSVDEFRYDIWGNHFSGFHLMGRTKDVSTMISSASDGSSDSFFVRGPQILARKSQTRSESLSPKLSNCAASCHHLKG</sequence>
<dbReference type="InterPro" id="IPR055437">
    <property type="entry name" value="TMEM131L_Ig_5"/>
</dbReference>
<feature type="compositionally biased region" description="Polar residues" evidence="7">
    <location>
        <begin position="1156"/>
        <end position="1166"/>
    </location>
</feature>
<dbReference type="InterPro" id="IPR022113">
    <property type="entry name" value="TMEM131L_N"/>
</dbReference>
<feature type="domain" description="DUF7579" evidence="10">
    <location>
        <begin position="488"/>
        <end position="604"/>
    </location>
</feature>
<keyword evidence="6 8" id="KW-0472">Membrane</keyword>
<name>A0A1U8ALV7_NELNU</name>
<evidence type="ECO:0000259" key="12">
    <source>
        <dbReference type="Pfam" id="PF24501"/>
    </source>
</evidence>
<evidence type="ECO:0000256" key="8">
    <source>
        <dbReference type="SAM" id="Phobius"/>
    </source>
</evidence>
<dbReference type="Pfam" id="PF24474">
    <property type="entry name" value="DUF7579"/>
    <property type="match status" value="1"/>
</dbReference>
<dbReference type="InterPro" id="IPR056001">
    <property type="entry name" value="DUF7579"/>
</dbReference>
<reference evidence="14" key="1">
    <citation type="submission" date="2025-08" db="UniProtKB">
        <authorList>
            <consortium name="RefSeq"/>
        </authorList>
    </citation>
    <scope>IDENTIFICATION</scope>
</reference>
<feature type="region of interest" description="Disordered" evidence="7">
    <location>
        <begin position="1082"/>
        <end position="1207"/>
    </location>
</feature>
<evidence type="ECO:0000313" key="14">
    <source>
        <dbReference type="RefSeq" id="XP_010268787.1"/>
    </source>
</evidence>
<dbReference type="GeneID" id="104605638"/>
<feature type="transmembrane region" description="Helical" evidence="8">
    <location>
        <begin position="940"/>
        <end position="958"/>
    </location>
</feature>
<keyword evidence="3 8" id="KW-0812">Transmembrane</keyword>
<comment type="subcellular location">
    <subcellularLocation>
        <location evidence="1">Membrane</location>
        <topology evidence="1">Single-pass type I membrane protein</topology>
    </subcellularLocation>
</comment>
<evidence type="ECO:0000256" key="3">
    <source>
        <dbReference type="ARBA" id="ARBA00022692"/>
    </source>
</evidence>
<feature type="compositionally biased region" description="Low complexity" evidence="7">
    <location>
        <begin position="1126"/>
        <end position="1147"/>
    </location>
</feature>
<evidence type="ECO:0000259" key="11">
    <source>
        <dbReference type="Pfam" id="PF24499"/>
    </source>
</evidence>
<organism evidence="13 14">
    <name type="scientific">Nelumbo nucifera</name>
    <name type="common">Sacred lotus</name>
    <dbReference type="NCBI Taxonomy" id="4432"/>
    <lineage>
        <taxon>Eukaryota</taxon>
        <taxon>Viridiplantae</taxon>
        <taxon>Streptophyta</taxon>
        <taxon>Embryophyta</taxon>
        <taxon>Tracheophyta</taxon>
        <taxon>Spermatophyta</taxon>
        <taxon>Magnoliopsida</taxon>
        <taxon>Proteales</taxon>
        <taxon>Nelumbonaceae</taxon>
        <taxon>Nelumbo</taxon>
    </lineage>
</organism>
<evidence type="ECO:0000259" key="10">
    <source>
        <dbReference type="Pfam" id="PF24474"/>
    </source>
</evidence>
<feature type="domain" description="Transmembrane protein 131-like N-terminal" evidence="9">
    <location>
        <begin position="230"/>
        <end position="313"/>
    </location>
</feature>